<dbReference type="Proteomes" id="UP000001114">
    <property type="component" value="Chromosome"/>
</dbReference>
<feature type="domain" description="RelA/SpoT" evidence="1">
    <location>
        <begin position="73"/>
        <end position="184"/>
    </location>
</feature>
<evidence type="ECO:0000313" key="3">
    <source>
        <dbReference type="Proteomes" id="UP000001114"/>
    </source>
</evidence>
<dbReference type="InterPro" id="IPR007685">
    <property type="entry name" value="RelA_SpoT"/>
</dbReference>
<dbReference type="EMBL" id="CP000746">
    <property type="protein sequence ID" value="ABR74201.1"/>
    <property type="molecule type" value="Genomic_DNA"/>
</dbReference>
<dbReference type="SMART" id="SM00954">
    <property type="entry name" value="RelA_SpoT"/>
    <property type="match status" value="1"/>
</dbReference>
<dbReference type="KEGG" id="asu:Asuc_0831"/>
<dbReference type="SUPFAM" id="SSF81301">
    <property type="entry name" value="Nucleotidyltransferase"/>
    <property type="match status" value="1"/>
</dbReference>
<dbReference type="Pfam" id="PF04607">
    <property type="entry name" value="RelA_SpoT"/>
    <property type="match status" value="1"/>
</dbReference>
<proteinExistence type="predicted"/>
<evidence type="ECO:0000313" key="2">
    <source>
        <dbReference type="EMBL" id="ABR74201.1"/>
    </source>
</evidence>
<dbReference type="OrthoDB" id="2225292at2"/>
<dbReference type="AlphaFoldDB" id="A6VMK4"/>
<dbReference type="eggNOG" id="ENOG502Z9CV">
    <property type="taxonomic scope" value="Bacteria"/>
</dbReference>
<protein>
    <recommendedName>
        <fullName evidence="1">RelA/SpoT domain-containing protein</fullName>
    </recommendedName>
</protein>
<name>A6VMK4_ACTSZ</name>
<dbReference type="Gene3D" id="3.30.460.10">
    <property type="entry name" value="Beta Polymerase, domain 2"/>
    <property type="match status" value="1"/>
</dbReference>
<sequence length="188" mass="22702">MLSKVERLIDEINKLHLAFSQDYFETGKVEKVNLKHTLAKVPVEHILAYRLNLHESINDYLFRANLYDIPYFYRVKASESILAKIERFSHRSEGYPVNSIMNDIFGARIIVDTEDIAQIMEKLDDWKEQYGLKNWYLRDKEEYIGIHIYFKNSSNFYYPWELQVWDKKDAEKNIQSHIKYKRHFVNKK</sequence>
<gene>
    <name evidence="2" type="ordered locus">Asuc_0831</name>
</gene>
<organism evidence="2 3">
    <name type="scientific">Actinobacillus succinogenes (strain ATCC 55618 / DSM 22257 / CCUG 43843 / 130Z)</name>
    <dbReference type="NCBI Taxonomy" id="339671"/>
    <lineage>
        <taxon>Bacteria</taxon>
        <taxon>Pseudomonadati</taxon>
        <taxon>Pseudomonadota</taxon>
        <taxon>Gammaproteobacteria</taxon>
        <taxon>Pasteurellales</taxon>
        <taxon>Pasteurellaceae</taxon>
        <taxon>Actinobacillus</taxon>
    </lineage>
</organism>
<dbReference type="HOGENOM" id="CLU_109339_0_0_6"/>
<keyword evidence="3" id="KW-1185">Reference proteome</keyword>
<dbReference type="InterPro" id="IPR043519">
    <property type="entry name" value="NT_sf"/>
</dbReference>
<reference evidence="3" key="1">
    <citation type="journal article" date="2010" name="BMC Genomics">
        <title>A genomic perspective on the potential of Actinobacillus succinogenes for industrial succinate production.</title>
        <authorList>
            <person name="McKinlay J.B."/>
            <person name="Laivenieks M."/>
            <person name="Schindler B.D."/>
            <person name="McKinlay A.A."/>
            <person name="Siddaramappa S."/>
            <person name="Challacombe J.F."/>
            <person name="Lowry S.R."/>
            <person name="Clum A."/>
            <person name="Lapidus A.L."/>
            <person name="Burkhart K.B."/>
            <person name="Harkins V."/>
            <person name="Vieille C."/>
        </authorList>
    </citation>
    <scope>NUCLEOTIDE SEQUENCE [LARGE SCALE GENOMIC DNA]</scope>
    <source>
        <strain evidence="3">ATCC 55618 / DSM 22257 / CCUG 43843 / 130Z</strain>
    </source>
</reference>
<dbReference type="GO" id="GO:0015969">
    <property type="term" value="P:guanosine tetraphosphate metabolic process"/>
    <property type="evidence" value="ECO:0007669"/>
    <property type="project" value="InterPro"/>
</dbReference>
<dbReference type="RefSeq" id="WP_012072579.1">
    <property type="nucleotide sequence ID" value="NC_009655.1"/>
</dbReference>
<evidence type="ECO:0000259" key="1">
    <source>
        <dbReference type="SMART" id="SM00954"/>
    </source>
</evidence>
<dbReference type="STRING" id="339671.Asuc_0831"/>
<accession>A6VMK4</accession>